<proteinExistence type="predicted"/>
<sequence length="131" mass="14780">MTQVTLDLWHVISLAVSFFGASAAAGKLLLSQTQKHLDHRFNTQEAARAANHDQVSRRLDSIEAAAREEMGNWQRIERDLLKFQADMPLNYVRREDHIRVQSILEAKLDGLATKIDNAQLRASLSLKQGDS</sequence>
<evidence type="ECO:0000313" key="2">
    <source>
        <dbReference type="Proteomes" id="UP000239709"/>
    </source>
</evidence>
<name>A0A2S0MCN5_9BURK</name>
<dbReference type="AlphaFoldDB" id="A0A2S0MCN5"/>
<dbReference type="RefSeq" id="WP_106702218.1">
    <property type="nucleotide sequence ID" value="NZ_CP027666.1"/>
</dbReference>
<keyword evidence="2" id="KW-1185">Reference proteome</keyword>
<reference evidence="1 2" key="1">
    <citation type="submission" date="2018-03" db="EMBL/GenBank/DDBJ databases">
        <title>Genome sequencing of Ottowia sp.</title>
        <authorList>
            <person name="Kim S.-J."/>
            <person name="Heo J."/>
            <person name="Kwon S.-W."/>
        </authorList>
    </citation>
    <scope>NUCLEOTIDE SEQUENCE [LARGE SCALE GENOMIC DNA]</scope>
    <source>
        <strain evidence="1 2">KADR8-3</strain>
    </source>
</reference>
<dbReference type="OrthoDB" id="5689128at2"/>
<protein>
    <submittedName>
        <fullName evidence="1">Uncharacterized protein</fullName>
    </submittedName>
</protein>
<dbReference type="EMBL" id="CP027666">
    <property type="protein sequence ID" value="AVO33655.1"/>
    <property type="molecule type" value="Genomic_DNA"/>
</dbReference>
<accession>A0A2S0MCN5</accession>
<organism evidence="1 2">
    <name type="scientific">Ottowia oryzae</name>
    <dbReference type="NCBI Taxonomy" id="2109914"/>
    <lineage>
        <taxon>Bacteria</taxon>
        <taxon>Pseudomonadati</taxon>
        <taxon>Pseudomonadota</taxon>
        <taxon>Betaproteobacteria</taxon>
        <taxon>Burkholderiales</taxon>
        <taxon>Comamonadaceae</taxon>
        <taxon>Ottowia</taxon>
    </lineage>
</organism>
<gene>
    <name evidence="1" type="ORF">C6570_04825</name>
</gene>
<dbReference type="KEGG" id="otk:C6570_04825"/>
<evidence type="ECO:0000313" key="1">
    <source>
        <dbReference type="EMBL" id="AVO33655.1"/>
    </source>
</evidence>
<dbReference type="Proteomes" id="UP000239709">
    <property type="component" value="Chromosome"/>
</dbReference>